<reference evidence="1 2" key="1">
    <citation type="submission" date="2018-06" db="EMBL/GenBank/DDBJ databases">
        <title>Genomic Encyclopedia of Archaeal and Bacterial Type Strains, Phase II (KMG-II): from individual species to whole genera.</title>
        <authorList>
            <person name="Goeker M."/>
        </authorList>
    </citation>
    <scope>NUCLEOTIDE SEQUENCE [LARGE SCALE GENOMIC DNA]</scope>
    <source>
        <strain evidence="1 2">DSM 22011</strain>
    </source>
</reference>
<gene>
    <name evidence="1" type="ORF">ATI53_101147</name>
</gene>
<dbReference type="RefSeq" id="WP_009503588.1">
    <property type="nucleotide sequence ID" value="NZ_LIGL01000022.1"/>
</dbReference>
<protein>
    <submittedName>
        <fullName evidence="1">Uncharacterized protein</fullName>
    </submittedName>
</protein>
<keyword evidence="2" id="KW-1185">Reference proteome</keyword>
<sequence length="56" mass="6127">MSTAIYTPVDPLRRLARATIVRPGASPARAVAVLRDAVMENTLDRLAPPEVRSDLR</sequence>
<dbReference type="EMBL" id="QLMG01000011">
    <property type="protein sequence ID" value="RAK18769.1"/>
    <property type="molecule type" value="Genomic_DNA"/>
</dbReference>
<name>A0A327YKG0_9RHOB</name>
<evidence type="ECO:0000313" key="2">
    <source>
        <dbReference type="Proteomes" id="UP000249165"/>
    </source>
</evidence>
<evidence type="ECO:0000313" key="1">
    <source>
        <dbReference type="EMBL" id="RAK18769.1"/>
    </source>
</evidence>
<accession>A0A327YKG0</accession>
<proteinExistence type="predicted"/>
<dbReference type="Proteomes" id="UP000249165">
    <property type="component" value="Unassembled WGS sequence"/>
</dbReference>
<comment type="caution">
    <text evidence="1">The sequence shown here is derived from an EMBL/GenBank/DDBJ whole genome shotgun (WGS) entry which is preliminary data.</text>
</comment>
<dbReference type="AlphaFoldDB" id="A0A327YKG0"/>
<organism evidence="1 2">
    <name type="scientific">Salipiger aestuarii</name>
    <dbReference type="NCBI Taxonomy" id="568098"/>
    <lineage>
        <taxon>Bacteria</taxon>
        <taxon>Pseudomonadati</taxon>
        <taxon>Pseudomonadota</taxon>
        <taxon>Alphaproteobacteria</taxon>
        <taxon>Rhodobacterales</taxon>
        <taxon>Roseobacteraceae</taxon>
        <taxon>Salipiger</taxon>
    </lineage>
</organism>